<accession>A0AAE2BLD2</accession>
<gene>
    <name evidence="1" type="ORF">Sango_2301200</name>
</gene>
<protein>
    <submittedName>
        <fullName evidence="1">Uncharacterized protein</fullName>
    </submittedName>
</protein>
<dbReference type="PANTHER" id="PTHR10775">
    <property type="entry name" value="OS08G0208400 PROTEIN"/>
    <property type="match status" value="1"/>
</dbReference>
<reference evidence="1" key="1">
    <citation type="submission" date="2020-06" db="EMBL/GenBank/DDBJ databases">
        <authorList>
            <person name="Li T."/>
            <person name="Hu X."/>
            <person name="Zhang T."/>
            <person name="Song X."/>
            <person name="Zhang H."/>
            <person name="Dai N."/>
            <person name="Sheng W."/>
            <person name="Hou X."/>
            <person name="Wei L."/>
        </authorList>
    </citation>
    <scope>NUCLEOTIDE SEQUENCE</scope>
    <source>
        <strain evidence="1">K16</strain>
        <tissue evidence="1">Leaf</tissue>
    </source>
</reference>
<dbReference type="EMBL" id="JACGWL010000013">
    <property type="protein sequence ID" value="KAK4389642.1"/>
    <property type="molecule type" value="Genomic_DNA"/>
</dbReference>
<dbReference type="Proteomes" id="UP001289374">
    <property type="component" value="Unassembled WGS sequence"/>
</dbReference>
<proteinExistence type="predicted"/>
<organism evidence="1 2">
    <name type="scientific">Sesamum angolense</name>
    <dbReference type="NCBI Taxonomy" id="2727404"/>
    <lineage>
        <taxon>Eukaryota</taxon>
        <taxon>Viridiplantae</taxon>
        <taxon>Streptophyta</taxon>
        <taxon>Embryophyta</taxon>
        <taxon>Tracheophyta</taxon>
        <taxon>Spermatophyta</taxon>
        <taxon>Magnoliopsida</taxon>
        <taxon>eudicotyledons</taxon>
        <taxon>Gunneridae</taxon>
        <taxon>Pentapetalae</taxon>
        <taxon>asterids</taxon>
        <taxon>lamiids</taxon>
        <taxon>Lamiales</taxon>
        <taxon>Pedaliaceae</taxon>
        <taxon>Sesamum</taxon>
    </lineage>
</organism>
<keyword evidence="2" id="KW-1185">Reference proteome</keyword>
<dbReference type="InterPro" id="IPR004242">
    <property type="entry name" value="Transposase_21"/>
</dbReference>
<evidence type="ECO:0000313" key="1">
    <source>
        <dbReference type="EMBL" id="KAK4389642.1"/>
    </source>
</evidence>
<comment type="caution">
    <text evidence="1">The sequence shown here is derived from an EMBL/GenBank/DDBJ whole genome shotgun (WGS) entry which is preliminary data.</text>
</comment>
<dbReference type="PANTHER" id="PTHR10775:SF188">
    <property type="entry name" value="TRANSPOSASE-ASSOCIATED DOMAIN-CONTAINING PROTEIN"/>
    <property type="match status" value="1"/>
</dbReference>
<sequence>MGIVTHEERNVIDRVMILIFLWYCFGIAKPFREDNIGLDYYKFCGEEPTTEQNLNRKKTPYTILRYLPLTSRLQRLYALEAVVEQMTWHANYQTDKGSMCHPFDAEAWRHFDQTYPDFATEPRKFRLDLCTDGFAPHE</sequence>
<evidence type="ECO:0000313" key="2">
    <source>
        <dbReference type="Proteomes" id="UP001289374"/>
    </source>
</evidence>
<reference evidence="1" key="2">
    <citation type="journal article" date="2024" name="Plant">
        <title>Genomic evolution and insights into agronomic trait innovations of Sesamum species.</title>
        <authorList>
            <person name="Miao H."/>
            <person name="Wang L."/>
            <person name="Qu L."/>
            <person name="Liu H."/>
            <person name="Sun Y."/>
            <person name="Le M."/>
            <person name="Wang Q."/>
            <person name="Wei S."/>
            <person name="Zheng Y."/>
            <person name="Lin W."/>
            <person name="Duan Y."/>
            <person name="Cao H."/>
            <person name="Xiong S."/>
            <person name="Wang X."/>
            <person name="Wei L."/>
            <person name="Li C."/>
            <person name="Ma Q."/>
            <person name="Ju M."/>
            <person name="Zhao R."/>
            <person name="Li G."/>
            <person name="Mu C."/>
            <person name="Tian Q."/>
            <person name="Mei H."/>
            <person name="Zhang T."/>
            <person name="Gao T."/>
            <person name="Zhang H."/>
        </authorList>
    </citation>
    <scope>NUCLEOTIDE SEQUENCE</scope>
    <source>
        <strain evidence="1">K16</strain>
    </source>
</reference>
<dbReference type="Pfam" id="PF02992">
    <property type="entry name" value="Transposase_21"/>
    <property type="match status" value="1"/>
</dbReference>
<dbReference type="AlphaFoldDB" id="A0AAE2BLD2"/>
<name>A0AAE2BLD2_9LAMI</name>